<dbReference type="PANTHER" id="PTHR48025:SF1">
    <property type="entry name" value="RRM DOMAIN-CONTAINING PROTEIN"/>
    <property type="match status" value="1"/>
</dbReference>
<evidence type="ECO:0000256" key="1">
    <source>
        <dbReference type="ARBA" id="ARBA00022884"/>
    </source>
</evidence>
<sequence>MSETAAESRPEQPPVTADESASSTPVPAPVPAQTQTPAQTPEGSAKPEEPAVTPANASRGGRETSDRILYVGNLDLAVTEEMLKQYFQVGGAIANVKILMDKNNKQANYAFVEFHQPHDANVAFQTLDGKQIENHVIKINWAFQSQQVSSEDTFNLFVGDLNVDVDDETLARTFKDIPTFIQAHVMWDMQTGRSRGYGFVSFGEQAQAQKAMEDNQGAVVNGRAIRINWASKREQNNHNNNQMNNRGGARRGGFRNHGNNQLRHQMPPMGMPARGAMLPNMGMPSQPPMPQGAQPQGPIMPPQVPPQAVEAMMRSAPPRVTTVYIGNIPHFATEQDLIPLLQNFGFIVDFKHYPDRGCCFIKYGTHEQAAVCILTLGNFPFQGRNLRTGWGKEKPSYIPQPKPDQGASKMEQLPTQPIEQDPQSNAPAEQPQEEEQ</sequence>
<dbReference type="SMART" id="SM00361">
    <property type="entry name" value="RRM_1"/>
    <property type="match status" value="2"/>
</dbReference>
<dbReference type="Pfam" id="PF00076">
    <property type="entry name" value="RRM_1"/>
    <property type="match status" value="3"/>
</dbReference>
<feature type="region of interest" description="Disordered" evidence="3">
    <location>
        <begin position="389"/>
        <end position="436"/>
    </location>
</feature>
<accession>A0A0P1KUY0</accession>
<feature type="region of interest" description="Disordered" evidence="3">
    <location>
        <begin position="1"/>
        <end position="64"/>
    </location>
</feature>
<feature type="domain" description="RRM" evidence="4">
    <location>
        <begin position="154"/>
        <end position="232"/>
    </location>
</feature>
<dbReference type="PROSITE" id="PS50102">
    <property type="entry name" value="RRM"/>
    <property type="match status" value="3"/>
</dbReference>
<name>A0A0P1KUY0_9SACH</name>
<proteinExistence type="predicted"/>
<feature type="compositionally biased region" description="Low complexity" evidence="3">
    <location>
        <begin position="20"/>
        <end position="41"/>
    </location>
</feature>
<dbReference type="OrthoDB" id="8093034at2759"/>
<dbReference type="PANTHER" id="PTHR48025">
    <property type="entry name" value="OS02G0815200 PROTEIN"/>
    <property type="match status" value="1"/>
</dbReference>
<dbReference type="Gene3D" id="3.30.70.330">
    <property type="match status" value="3"/>
</dbReference>
<feature type="domain" description="RRM" evidence="4">
    <location>
        <begin position="321"/>
        <end position="393"/>
    </location>
</feature>
<evidence type="ECO:0000313" key="6">
    <source>
        <dbReference type="Proteomes" id="UP000236544"/>
    </source>
</evidence>
<feature type="compositionally biased region" description="Basic and acidic residues" evidence="3">
    <location>
        <begin position="1"/>
        <end position="10"/>
    </location>
</feature>
<dbReference type="AlphaFoldDB" id="A0A0P1KUY0"/>
<dbReference type="InterPro" id="IPR000504">
    <property type="entry name" value="RRM_dom"/>
</dbReference>
<dbReference type="GO" id="GO:0003729">
    <property type="term" value="F:mRNA binding"/>
    <property type="evidence" value="ECO:0007669"/>
    <property type="project" value="TreeGrafter"/>
</dbReference>
<organism evidence="5 6">
    <name type="scientific">Lachancea quebecensis</name>
    <dbReference type="NCBI Taxonomy" id="1654605"/>
    <lineage>
        <taxon>Eukaryota</taxon>
        <taxon>Fungi</taxon>
        <taxon>Dikarya</taxon>
        <taxon>Ascomycota</taxon>
        <taxon>Saccharomycotina</taxon>
        <taxon>Saccharomycetes</taxon>
        <taxon>Saccharomycetales</taxon>
        <taxon>Saccharomycetaceae</taxon>
        <taxon>Lachancea</taxon>
    </lineage>
</organism>
<gene>
    <name evidence="5" type="ORF">LAQU0_S13e02102g</name>
</gene>
<dbReference type="EMBL" id="LN890566">
    <property type="protein sequence ID" value="CUS24047.1"/>
    <property type="molecule type" value="Genomic_DNA"/>
</dbReference>
<dbReference type="InterPro" id="IPR035979">
    <property type="entry name" value="RBD_domain_sf"/>
</dbReference>
<keyword evidence="6" id="KW-1185">Reference proteome</keyword>
<dbReference type="Proteomes" id="UP000236544">
    <property type="component" value="Unassembled WGS sequence"/>
</dbReference>
<dbReference type="SUPFAM" id="SSF54928">
    <property type="entry name" value="RNA-binding domain, RBD"/>
    <property type="match status" value="3"/>
</dbReference>
<dbReference type="InterPro" id="IPR003954">
    <property type="entry name" value="RRM_euk-type"/>
</dbReference>
<evidence type="ECO:0000313" key="5">
    <source>
        <dbReference type="EMBL" id="CUS24047.1"/>
    </source>
</evidence>
<dbReference type="SMART" id="SM00360">
    <property type="entry name" value="RRM"/>
    <property type="match status" value="3"/>
</dbReference>
<evidence type="ECO:0000259" key="4">
    <source>
        <dbReference type="PROSITE" id="PS50102"/>
    </source>
</evidence>
<feature type="domain" description="RRM" evidence="4">
    <location>
        <begin position="67"/>
        <end position="144"/>
    </location>
</feature>
<evidence type="ECO:0000256" key="2">
    <source>
        <dbReference type="PROSITE-ProRule" id="PRU00176"/>
    </source>
</evidence>
<feature type="region of interest" description="Disordered" evidence="3">
    <location>
        <begin position="231"/>
        <end position="263"/>
    </location>
</feature>
<dbReference type="InterPro" id="IPR012677">
    <property type="entry name" value="Nucleotide-bd_a/b_plait_sf"/>
</dbReference>
<evidence type="ECO:0000256" key="3">
    <source>
        <dbReference type="SAM" id="MobiDB-lite"/>
    </source>
</evidence>
<dbReference type="InterPro" id="IPR050502">
    <property type="entry name" value="Euk_RNA-bind_prot"/>
</dbReference>
<reference evidence="6" key="1">
    <citation type="submission" date="2015-10" db="EMBL/GenBank/DDBJ databases">
        <authorList>
            <person name="Devillers H."/>
        </authorList>
    </citation>
    <scope>NUCLEOTIDE SEQUENCE [LARGE SCALE GENOMIC DNA]</scope>
</reference>
<feature type="compositionally biased region" description="Low complexity" evidence="3">
    <location>
        <begin position="237"/>
        <end position="247"/>
    </location>
</feature>
<dbReference type="GO" id="GO:0005634">
    <property type="term" value="C:nucleus"/>
    <property type="evidence" value="ECO:0007669"/>
    <property type="project" value="TreeGrafter"/>
</dbReference>
<keyword evidence="1 2" id="KW-0694">RNA-binding</keyword>
<protein>
    <submittedName>
        <fullName evidence="5">LAQU0S13e02102g1_1</fullName>
    </submittedName>
</protein>
<feature type="compositionally biased region" description="Polar residues" evidence="3">
    <location>
        <begin position="413"/>
        <end position="425"/>
    </location>
</feature>